<keyword evidence="3" id="KW-1185">Reference proteome</keyword>
<dbReference type="AlphaFoldDB" id="I0H4Q6"/>
<proteinExistence type="predicted"/>
<dbReference type="eggNOG" id="ENOG502ZT51">
    <property type="taxonomic scope" value="Bacteria"/>
</dbReference>
<dbReference type="KEGG" id="ams:AMIS_27730"/>
<keyword evidence="1" id="KW-0472">Membrane</keyword>
<accession>I0H4Q6</accession>
<evidence type="ECO:0000313" key="2">
    <source>
        <dbReference type="EMBL" id="BAL87993.1"/>
    </source>
</evidence>
<keyword evidence="1" id="KW-0812">Transmembrane</keyword>
<dbReference type="PATRIC" id="fig|512565.3.peg.2776"/>
<protein>
    <submittedName>
        <fullName evidence="2">Uncharacterized protein</fullName>
    </submittedName>
</protein>
<dbReference type="Proteomes" id="UP000007882">
    <property type="component" value="Chromosome"/>
</dbReference>
<dbReference type="EMBL" id="AP012319">
    <property type="protein sequence ID" value="BAL87993.1"/>
    <property type="molecule type" value="Genomic_DNA"/>
</dbReference>
<reference evidence="2 3" key="1">
    <citation type="submission" date="2012-02" db="EMBL/GenBank/DDBJ databases">
        <title>Complete genome sequence of Actinoplanes missouriensis 431 (= NBRC 102363).</title>
        <authorList>
            <person name="Ohnishi Y."/>
            <person name="Ishikawa J."/>
            <person name="Sekine M."/>
            <person name="Hosoyama A."/>
            <person name="Harada T."/>
            <person name="Narita H."/>
            <person name="Hata T."/>
            <person name="Konno Y."/>
            <person name="Tutikane K."/>
            <person name="Fujita N."/>
            <person name="Horinouchi S."/>
            <person name="Hayakawa M."/>
        </authorList>
    </citation>
    <scope>NUCLEOTIDE SEQUENCE [LARGE SCALE GENOMIC DNA]</scope>
    <source>
        <strain evidence="3">ATCC 14538 / DSM 43046 / CBS 188.64 / JCM 3121 / NBRC 102363 / NCIMB 12654 / NRRL B-3342 / UNCC 431</strain>
    </source>
</reference>
<organism evidence="2 3">
    <name type="scientific">Actinoplanes missouriensis (strain ATCC 14538 / DSM 43046 / CBS 188.64 / JCM 3121 / NBRC 102363 / NCIMB 12654 / NRRL B-3342 / UNCC 431)</name>
    <dbReference type="NCBI Taxonomy" id="512565"/>
    <lineage>
        <taxon>Bacteria</taxon>
        <taxon>Bacillati</taxon>
        <taxon>Actinomycetota</taxon>
        <taxon>Actinomycetes</taxon>
        <taxon>Micromonosporales</taxon>
        <taxon>Micromonosporaceae</taxon>
        <taxon>Actinoplanes</taxon>
    </lineage>
</organism>
<evidence type="ECO:0000313" key="3">
    <source>
        <dbReference type="Proteomes" id="UP000007882"/>
    </source>
</evidence>
<evidence type="ECO:0000256" key="1">
    <source>
        <dbReference type="SAM" id="Phobius"/>
    </source>
</evidence>
<feature type="transmembrane region" description="Helical" evidence="1">
    <location>
        <begin position="39"/>
        <end position="63"/>
    </location>
</feature>
<sequence>MIPTLILFGLVFGRWWGWSLVAAAVGWPVLLAATGVMPVGAALLGASALAVTNTAVGVCVHQVTARIIRRLRRHSR</sequence>
<dbReference type="STRING" id="512565.AMIS_27730"/>
<keyword evidence="1" id="KW-1133">Transmembrane helix</keyword>
<name>I0H4Q6_ACTM4</name>
<gene>
    <name evidence="2" type="ordered locus">AMIS_27730</name>
</gene>
<dbReference type="RefSeq" id="WP_014442888.1">
    <property type="nucleotide sequence ID" value="NC_017093.1"/>
</dbReference>
<dbReference type="HOGENOM" id="CLU_2686790_0_0_11"/>